<dbReference type="Proteomes" id="UP000246058">
    <property type="component" value="Chromosome"/>
</dbReference>
<dbReference type="AlphaFoldDB" id="A0A2U8VXL7"/>
<dbReference type="Pfam" id="PF13579">
    <property type="entry name" value="Glyco_trans_4_4"/>
    <property type="match status" value="1"/>
</dbReference>
<keyword evidence="5" id="KW-1185">Reference proteome</keyword>
<evidence type="ECO:0000256" key="1">
    <source>
        <dbReference type="ARBA" id="ARBA00022676"/>
    </source>
</evidence>
<dbReference type="Gene3D" id="3.40.50.2000">
    <property type="entry name" value="Glycogen Phosphorylase B"/>
    <property type="match status" value="2"/>
</dbReference>
<evidence type="ECO:0000256" key="2">
    <source>
        <dbReference type="ARBA" id="ARBA00022679"/>
    </source>
</evidence>
<evidence type="ECO:0000259" key="3">
    <source>
        <dbReference type="Pfam" id="PF13579"/>
    </source>
</evidence>
<evidence type="ECO:0000313" key="4">
    <source>
        <dbReference type="EMBL" id="AWN38218.1"/>
    </source>
</evidence>
<organism evidence="4 5">
    <name type="scientific">Methylobacterium radiodurans</name>
    <dbReference type="NCBI Taxonomy" id="2202828"/>
    <lineage>
        <taxon>Bacteria</taxon>
        <taxon>Pseudomonadati</taxon>
        <taxon>Pseudomonadota</taxon>
        <taxon>Alphaproteobacteria</taxon>
        <taxon>Hyphomicrobiales</taxon>
        <taxon>Methylobacteriaceae</taxon>
        <taxon>Methylobacterium</taxon>
    </lineage>
</organism>
<accession>A0A2U8VXL7</accession>
<dbReference type="EMBL" id="CP029551">
    <property type="protein sequence ID" value="AWN38218.1"/>
    <property type="molecule type" value="Genomic_DNA"/>
</dbReference>
<dbReference type="SUPFAM" id="SSF53756">
    <property type="entry name" value="UDP-Glycosyltransferase/glycogen phosphorylase"/>
    <property type="match status" value="1"/>
</dbReference>
<keyword evidence="2 4" id="KW-0808">Transferase</keyword>
<reference evidence="4 5" key="1">
    <citation type="submission" date="2018-05" db="EMBL/GenBank/DDBJ databases">
        <title>Complete Genome Sequence of Methylobacterium sp. 17Sr1-43.</title>
        <authorList>
            <person name="Srinivasan S."/>
        </authorList>
    </citation>
    <scope>NUCLEOTIDE SEQUENCE [LARGE SCALE GENOMIC DNA]</scope>
    <source>
        <strain evidence="4 5">17Sr1-43</strain>
    </source>
</reference>
<dbReference type="RefSeq" id="WP_109953375.1">
    <property type="nucleotide sequence ID" value="NZ_CP029551.1"/>
</dbReference>
<protein>
    <submittedName>
        <fullName evidence="4">Group 1 glycosyl transferase</fullName>
    </submittedName>
</protein>
<dbReference type="Pfam" id="PF13692">
    <property type="entry name" value="Glyco_trans_1_4"/>
    <property type="match status" value="1"/>
</dbReference>
<name>A0A2U8VXL7_9HYPH</name>
<dbReference type="KEGG" id="meti:DK427_22795"/>
<dbReference type="OrthoDB" id="9806653at2"/>
<keyword evidence="1" id="KW-0328">Glycosyltransferase</keyword>
<dbReference type="GO" id="GO:0016757">
    <property type="term" value="F:glycosyltransferase activity"/>
    <property type="evidence" value="ECO:0007669"/>
    <property type="project" value="UniProtKB-KW"/>
</dbReference>
<dbReference type="InterPro" id="IPR028098">
    <property type="entry name" value="Glyco_trans_4-like_N"/>
</dbReference>
<feature type="domain" description="Glycosyltransferase subfamily 4-like N-terminal" evidence="3">
    <location>
        <begin position="27"/>
        <end position="193"/>
    </location>
</feature>
<evidence type="ECO:0000313" key="5">
    <source>
        <dbReference type="Proteomes" id="UP000246058"/>
    </source>
</evidence>
<sequence length="406" mass="43227">MTDQTGVLPRLDIRHLVVEEAEQSRMNGVHLVANRLAREQMRLGQTVRVVVLHPPGKAVDQAVWDAPVQALPLEGRGLFGHLVQPGPRLVAGLVAGAGPNTLVHVHCARRPLLLAIGRELARRGIRYVVTVHGRYAHVADAEMRRAHRSTSLYLAMFERRILERAWFVHALTEQEADAIRQIAPRARIAIVANAAYSSAFDVSPPPPDRAFPSPDFPLFGFCGRYAAHHKGLDLAVEGLAAHRAMGGRGRLALVGNGATGEEGAALRALAARAGIGSAVSVGGPVFGSEKDRALRGWDFFVQVSRFDGLPIGVVEAALLGLPLIVSTATGLGDLVERHGAGFVVRDLSPAGVAQALGRAADLAPDAWVRMSRAAHAMALVTGDWARSADALQHLYAAGEADLRLAG</sequence>
<dbReference type="PANTHER" id="PTHR12526:SF510">
    <property type="entry name" value="D-INOSITOL 3-PHOSPHATE GLYCOSYLTRANSFERASE"/>
    <property type="match status" value="1"/>
</dbReference>
<dbReference type="PANTHER" id="PTHR12526">
    <property type="entry name" value="GLYCOSYLTRANSFERASE"/>
    <property type="match status" value="1"/>
</dbReference>
<gene>
    <name evidence="4" type="ORF">DK427_22795</name>
</gene>
<proteinExistence type="predicted"/>